<dbReference type="Pfam" id="PF03577">
    <property type="entry name" value="Peptidase_C69"/>
    <property type="match status" value="1"/>
</dbReference>
<comment type="catalytic activity">
    <reaction evidence="1">
        <text>an L-aminoacyl-L-amino acid + H2O = 2 an L-alpha-amino acid</text>
        <dbReference type="Rhea" id="RHEA:48940"/>
        <dbReference type="ChEBI" id="CHEBI:15377"/>
        <dbReference type="ChEBI" id="CHEBI:59869"/>
        <dbReference type="ChEBI" id="CHEBI:77460"/>
    </reaction>
</comment>
<keyword evidence="1" id="KW-0224">Dipeptidase</keyword>
<dbReference type="Proteomes" id="UP000271003">
    <property type="component" value="Chromosome"/>
</dbReference>
<keyword evidence="1" id="KW-0645">Protease</keyword>
<sequence>MCTTVIVGKNVSKTGRVIVGHNEDAGGRTLHQQFYCPAGHHAPGETVTAEPGRAAVPQASETLATYWSNMLEPGKGSSFDQGFANEAGLVICSNGGGTSFDGDLEDESSLALKNGGVGFLVRRLMAERARTPREAVMICKALVEEYGYWSPARNYTVANKDEAWCINIVKGHHFVAKRVPDDKVMLISNMLAIRHVDLNDKENVIASDDLIEYAIKMGRYTPKTPGDYGDFDFAAAYQSDENRHAPTKSHRMRLGWLDIAGVWCADELHYPELLSPKEPMGVQDVMRVLRITNPETYATRGDGRADAFHVSAVDISRSHTRESWIANIAEEPLETVMWRCSSYQDTGVYVPWFPMAGAIPEGYRWMDLETARKEHFAVRPESISLDFSRSYWTYAVLGELVNFNRGLFAGVHAERDALEAYFREELGKLRAELPGMDAETKRAALGRFTCEMCAEADRRYRTILADINRFEAHASRSELSVSDEEATVKLTLKVPAGMAMRVPDAKSILWSVGFSTSKPGVNDPAAPLAMHRVETPSGAEWVFTFRAHDAAKFGIAGVTADTYLRGVIDHQRFVAMIPVTFVA</sequence>
<dbReference type="PANTHER" id="PTHR12994">
    <property type="entry name" value="SECERNIN"/>
    <property type="match status" value="1"/>
</dbReference>
<gene>
    <name evidence="2" type="ORF">SUTMEG_10460</name>
</gene>
<proteinExistence type="inferred from homology"/>
<dbReference type="Gene3D" id="3.60.60.10">
    <property type="entry name" value="Penicillin V Acylase, Chain A"/>
    <property type="match status" value="1"/>
</dbReference>
<dbReference type="RefSeq" id="WP_120176789.1">
    <property type="nucleotide sequence ID" value="NZ_AP018786.1"/>
</dbReference>
<dbReference type="EMBL" id="AP018786">
    <property type="protein sequence ID" value="BBF23155.1"/>
    <property type="molecule type" value="Genomic_DNA"/>
</dbReference>
<name>A0A2Z6I9M3_9BURK</name>
<dbReference type="GO" id="GO:0070004">
    <property type="term" value="F:cysteine-type exopeptidase activity"/>
    <property type="evidence" value="ECO:0007669"/>
    <property type="project" value="InterPro"/>
</dbReference>
<reference evidence="2 3" key="1">
    <citation type="journal article" date="2018" name="Int. J. Syst. Evol. Microbiol.">
        <title>Mesosutterella multiformis gen. nov., sp. nov., a member of the family Sutterellaceae and Sutterella megalosphaeroides sp. nov., isolated from human faeces.</title>
        <authorList>
            <person name="Sakamoto M."/>
            <person name="Ikeyama N."/>
            <person name="Kunihiro T."/>
            <person name="Iino T."/>
            <person name="Yuki M."/>
            <person name="Ohkuma M."/>
        </authorList>
    </citation>
    <scope>NUCLEOTIDE SEQUENCE [LARGE SCALE GENOMIC DNA]</scope>
    <source>
        <strain evidence="2 3">6FBBBH3</strain>
    </source>
</reference>
<dbReference type="OrthoDB" id="5147328at2"/>
<dbReference type="AlphaFoldDB" id="A0A2Z6I9M3"/>
<evidence type="ECO:0000313" key="3">
    <source>
        <dbReference type="Proteomes" id="UP000271003"/>
    </source>
</evidence>
<dbReference type="GO" id="GO:0006508">
    <property type="term" value="P:proteolysis"/>
    <property type="evidence" value="ECO:0007669"/>
    <property type="project" value="UniProtKB-KW"/>
</dbReference>
<comment type="similarity">
    <text evidence="1">Belongs to the peptidase C69 family.</text>
</comment>
<keyword evidence="1" id="KW-0378">Hydrolase</keyword>
<evidence type="ECO:0000313" key="2">
    <source>
        <dbReference type="EMBL" id="BBF23155.1"/>
    </source>
</evidence>
<dbReference type="KEGG" id="sutt:SUTMEG_10460"/>
<organism evidence="2 3">
    <name type="scientific">Sutterella megalosphaeroides</name>
    <dbReference type="NCBI Taxonomy" id="2494234"/>
    <lineage>
        <taxon>Bacteria</taxon>
        <taxon>Pseudomonadati</taxon>
        <taxon>Pseudomonadota</taxon>
        <taxon>Betaproteobacteria</taxon>
        <taxon>Burkholderiales</taxon>
        <taxon>Sutterellaceae</taxon>
        <taxon>Sutterella</taxon>
    </lineage>
</organism>
<keyword evidence="3" id="KW-1185">Reference proteome</keyword>
<dbReference type="GO" id="GO:0016805">
    <property type="term" value="F:dipeptidase activity"/>
    <property type="evidence" value="ECO:0007669"/>
    <property type="project" value="UniProtKB-KW"/>
</dbReference>
<evidence type="ECO:0000256" key="1">
    <source>
        <dbReference type="RuleBase" id="RU364089"/>
    </source>
</evidence>
<dbReference type="PANTHER" id="PTHR12994:SF17">
    <property type="entry name" value="LD30995P"/>
    <property type="match status" value="1"/>
</dbReference>
<protein>
    <recommendedName>
        <fullName evidence="1">Dipeptidase</fullName>
        <ecNumber evidence="1">3.4.-.-</ecNumber>
    </recommendedName>
</protein>
<dbReference type="EC" id="3.4.-.-" evidence="1"/>
<dbReference type="InterPro" id="IPR005322">
    <property type="entry name" value="Peptidase_C69"/>
</dbReference>
<accession>A0A2Z6I9M3</accession>